<dbReference type="SUPFAM" id="SSF54534">
    <property type="entry name" value="FKBP-like"/>
    <property type="match status" value="1"/>
</dbReference>
<keyword evidence="7 11" id="KW-0472">Membrane</keyword>
<dbReference type="Proteomes" id="UP001172743">
    <property type="component" value="Unassembled WGS sequence"/>
</dbReference>
<comment type="function">
    <text evidence="11">Plays a major role in protein secretion by helping the post-translocational extracellular folding of several secreted proteins.</text>
</comment>
<dbReference type="HAMAP" id="MF_01145">
    <property type="entry name" value="Foldase_PrsA"/>
    <property type="match status" value="1"/>
</dbReference>
<evidence type="ECO:0000256" key="7">
    <source>
        <dbReference type="ARBA" id="ARBA00023136"/>
    </source>
</evidence>
<dbReference type="SUPFAM" id="SSF109998">
    <property type="entry name" value="Triger factor/SurA peptide-binding domain-like"/>
    <property type="match status" value="1"/>
</dbReference>
<evidence type="ECO:0000256" key="11">
    <source>
        <dbReference type="HAMAP-Rule" id="MF_01145"/>
    </source>
</evidence>
<dbReference type="InterPro" id="IPR023059">
    <property type="entry name" value="Foldase_PrsA"/>
</dbReference>
<proteinExistence type="inferred from homology"/>
<dbReference type="PROSITE" id="PS51257">
    <property type="entry name" value="PROKAR_LIPOPROTEIN"/>
    <property type="match status" value="1"/>
</dbReference>
<keyword evidence="9 11" id="KW-0413">Isomerase</keyword>
<dbReference type="InterPro" id="IPR023058">
    <property type="entry name" value="PPIase_PpiC_CS"/>
</dbReference>
<feature type="chain" id="PRO_5045527100" description="Foldase protein PrsA" evidence="13">
    <location>
        <begin position="19"/>
        <end position="304"/>
    </location>
</feature>
<keyword evidence="8 11" id="KW-0564">Palmitate</keyword>
<comment type="catalytic activity">
    <reaction evidence="1 11">
        <text>[protein]-peptidylproline (omega=180) = [protein]-peptidylproline (omega=0)</text>
        <dbReference type="Rhea" id="RHEA:16237"/>
        <dbReference type="Rhea" id="RHEA-COMP:10747"/>
        <dbReference type="Rhea" id="RHEA-COMP:10748"/>
        <dbReference type="ChEBI" id="CHEBI:83833"/>
        <dbReference type="ChEBI" id="CHEBI:83834"/>
        <dbReference type="EC" id="5.2.1.8"/>
    </reaction>
</comment>
<dbReference type="EMBL" id="JAUHTQ010000003">
    <property type="protein sequence ID" value="MDN4493178.1"/>
    <property type="molecule type" value="Genomic_DNA"/>
</dbReference>
<evidence type="ECO:0000256" key="4">
    <source>
        <dbReference type="ARBA" id="ARBA00022475"/>
    </source>
</evidence>
<comment type="subcellular location">
    <subcellularLocation>
        <location evidence="2 11">Cell membrane</location>
        <topology evidence="2 11">Lipid-anchor</topology>
    </subcellularLocation>
</comment>
<dbReference type="Gene3D" id="3.10.50.40">
    <property type="match status" value="1"/>
</dbReference>
<dbReference type="PANTHER" id="PTHR47245:SF1">
    <property type="entry name" value="FOLDASE PROTEIN PRSA"/>
    <property type="match status" value="1"/>
</dbReference>
<dbReference type="EC" id="5.2.1.8" evidence="11"/>
<feature type="domain" description="PpiC" evidence="14">
    <location>
        <begin position="135"/>
        <end position="224"/>
    </location>
</feature>
<keyword evidence="6 11" id="KW-0697">Rotamase</keyword>
<comment type="caution">
    <text evidence="15">The sequence shown here is derived from an EMBL/GenBank/DDBJ whole genome shotgun (WGS) entry which is preliminary data.</text>
</comment>
<name>A0ABT8GP27_9BACL</name>
<feature type="compositionally biased region" description="Basic and acidic residues" evidence="12">
    <location>
        <begin position="286"/>
        <end position="304"/>
    </location>
</feature>
<dbReference type="Pfam" id="PF13616">
    <property type="entry name" value="Rotamase_3"/>
    <property type="match status" value="1"/>
</dbReference>
<evidence type="ECO:0000256" key="13">
    <source>
        <dbReference type="SAM" id="SignalP"/>
    </source>
</evidence>
<evidence type="ECO:0000256" key="5">
    <source>
        <dbReference type="ARBA" id="ARBA00022729"/>
    </source>
</evidence>
<evidence type="ECO:0000256" key="12">
    <source>
        <dbReference type="SAM" id="MobiDB-lite"/>
    </source>
</evidence>
<dbReference type="InterPro" id="IPR050245">
    <property type="entry name" value="PrsA_foldase"/>
</dbReference>
<evidence type="ECO:0000256" key="3">
    <source>
        <dbReference type="ARBA" id="ARBA00006071"/>
    </source>
</evidence>
<keyword evidence="5 11" id="KW-0732">Signal</keyword>
<dbReference type="InterPro" id="IPR027304">
    <property type="entry name" value="Trigger_fact/SurA_dom_sf"/>
</dbReference>
<feature type="region of interest" description="Disordered" evidence="12">
    <location>
        <begin position="278"/>
        <end position="304"/>
    </location>
</feature>
<keyword evidence="4 11" id="KW-1003">Cell membrane</keyword>
<keyword evidence="16" id="KW-1185">Reference proteome</keyword>
<accession>A0ABT8GP27</accession>
<dbReference type="GO" id="GO:0003755">
    <property type="term" value="F:peptidyl-prolyl cis-trans isomerase activity"/>
    <property type="evidence" value="ECO:0007669"/>
    <property type="project" value="UniProtKB-EC"/>
</dbReference>
<evidence type="ECO:0000256" key="2">
    <source>
        <dbReference type="ARBA" id="ARBA00004193"/>
    </source>
</evidence>
<dbReference type="Gene3D" id="1.10.4030.10">
    <property type="entry name" value="Porin chaperone SurA, peptide-binding domain"/>
    <property type="match status" value="1"/>
</dbReference>
<gene>
    <name evidence="11" type="primary">prsA</name>
    <name evidence="15" type="ORF">QYB95_06455</name>
</gene>
<evidence type="ECO:0000256" key="10">
    <source>
        <dbReference type="ARBA" id="ARBA00023288"/>
    </source>
</evidence>
<sequence>MKKPFLAITLATSVFALAACSNSGDEVVVSTTYGDITKDQFYEDVKSLAGKALLEQVVVEQVLENNYEVTDEEVDEQFNSVKDQYGESFETVLAENGLTEEAFKDNVRFQLLQDKATKDVEVTDEEIEKYYNQAKYELNARHILVADEETARTVVEKLKAGGDFAELAKEYSSDGSASSGGELGWFTVGSMVDEFNDAAYALELNEISEPVQSQFGYHIIEVTDKREVEDYGTLEEKKDEIKEAIAAKKGDFTAKISELLKDADVDIKDEDLKEALSTYLTTDSDTADKAEDTSSDKEADTSEK</sequence>
<dbReference type="PROSITE" id="PS50198">
    <property type="entry name" value="PPIC_PPIASE_2"/>
    <property type="match status" value="1"/>
</dbReference>
<keyword evidence="10 11" id="KW-0449">Lipoprotein</keyword>
<dbReference type="InterPro" id="IPR046357">
    <property type="entry name" value="PPIase_dom_sf"/>
</dbReference>
<dbReference type="RefSeq" id="WP_301137466.1">
    <property type="nucleotide sequence ID" value="NZ_JAUHTQ010000003.1"/>
</dbReference>
<organism evidence="15 16">
    <name type="scientific">Ureibacillus aquaedulcis</name>
    <dbReference type="NCBI Taxonomy" id="3058421"/>
    <lineage>
        <taxon>Bacteria</taxon>
        <taxon>Bacillati</taxon>
        <taxon>Bacillota</taxon>
        <taxon>Bacilli</taxon>
        <taxon>Bacillales</taxon>
        <taxon>Caryophanaceae</taxon>
        <taxon>Ureibacillus</taxon>
    </lineage>
</organism>
<dbReference type="PROSITE" id="PS01096">
    <property type="entry name" value="PPIC_PPIASE_1"/>
    <property type="match status" value="1"/>
</dbReference>
<feature type="signal peptide" evidence="13">
    <location>
        <begin position="1"/>
        <end position="18"/>
    </location>
</feature>
<evidence type="ECO:0000256" key="9">
    <source>
        <dbReference type="ARBA" id="ARBA00023235"/>
    </source>
</evidence>
<evidence type="ECO:0000313" key="15">
    <source>
        <dbReference type="EMBL" id="MDN4493178.1"/>
    </source>
</evidence>
<dbReference type="InterPro" id="IPR000297">
    <property type="entry name" value="PPIase_PpiC"/>
</dbReference>
<evidence type="ECO:0000259" key="14">
    <source>
        <dbReference type="PROSITE" id="PS50198"/>
    </source>
</evidence>
<reference evidence="15" key="1">
    <citation type="submission" date="2023-07" db="EMBL/GenBank/DDBJ databases">
        <title>Ureibacillus sp. isolated from freshwater well.</title>
        <authorList>
            <person name="Kirdat K."/>
            <person name="Bhatt A."/>
            <person name="Teware R."/>
            <person name="Bhavsar Y."/>
            <person name="Yadav A."/>
        </authorList>
    </citation>
    <scope>NUCLEOTIDE SEQUENCE</scope>
    <source>
        <strain evidence="15">BA0131</strain>
    </source>
</reference>
<comment type="similarity">
    <text evidence="3 11">Belongs to the PrsA family.</text>
</comment>
<evidence type="ECO:0000256" key="1">
    <source>
        <dbReference type="ARBA" id="ARBA00000971"/>
    </source>
</evidence>
<protein>
    <recommendedName>
        <fullName evidence="11">Foldase protein PrsA</fullName>
        <ecNumber evidence="11">5.2.1.8</ecNumber>
    </recommendedName>
</protein>
<evidence type="ECO:0000313" key="16">
    <source>
        <dbReference type="Proteomes" id="UP001172743"/>
    </source>
</evidence>
<dbReference type="PANTHER" id="PTHR47245">
    <property type="entry name" value="PEPTIDYLPROLYL ISOMERASE"/>
    <property type="match status" value="1"/>
</dbReference>
<evidence type="ECO:0000256" key="8">
    <source>
        <dbReference type="ARBA" id="ARBA00023139"/>
    </source>
</evidence>
<evidence type="ECO:0000256" key="6">
    <source>
        <dbReference type="ARBA" id="ARBA00023110"/>
    </source>
</evidence>